<dbReference type="Gene3D" id="2.80.10.50">
    <property type="match status" value="1"/>
</dbReference>
<keyword evidence="4" id="KW-1185">Reference proteome</keyword>
<name>A0A941EZG8_9ACTN</name>
<evidence type="ECO:0000313" key="4">
    <source>
        <dbReference type="Proteomes" id="UP000675781"/>
    </source>
</evidence>
<dbReference type="Proteomes" id="UP000675781">
    <property type="component" value="Unassembled WGS sequence"/>
</dbReference>
<feature type="domain" description="Ricin B lectin" evidence="2">
    <location>
        <begin position="51"/>
        <end position="164"/>
    </location>
</feature>
<evidence type="ECO:0000256" key="1">
    <source>
        <dbReference type="SAM" id="SignalP"/>
    </source>
</evidence>
<feature type="signal peptide" evidence="1">
    <location>
        <begin position="1"/>
        <end position="27"/>
    </location>
</feature>
<dbReference type="PROSITE" id="PS50231">
    <property type="entry name" value="RICIN_B_LECTIN"/>
    <property type="match status" value="1"/>
</dbReference>
<dbReference type="InterPro" id="IPR000772">
    <property type="entry name" value="Ricin_B_lectin"/>
</dbReference>
<dbReference type="InterPro" id="IPR035992">
    <property type="entry name" value="Ricin_B-like_lectins"/>
</dbReference>
<comment type="caution">
    <text evidence="3">The sequence shown here is derived from an EMBL/GenBank/DDBJ whole genome shotgun (WGS) entry which is preliminary data.</text>
</comment>
<feature type="chain" id="PRO_5037036763" description="Ricin B lectin domain-containing protein" evidence="1">
    <location>
        <begin position="28"/>
        <end position="170"/>
    </location>
</feature>
<proteinExistence type="predicted"/>
<organism evidence="3 4">
    <name type="scientific">Actinospica durhamensis</name>
    <dbReference type="NCBI Taxonomy" id="1508375"/>
    <lineage>
        <taxon>Bacteria</taxon>
        <taxon>Bacillati</taxon>
        <taxon>Actinomycetota</taxon>
        <taxon>Actinomycetes</taxon>
        <taxon>Catenulisporales</taxon>
        <taxon>Actinospicaceae</taxon>
        <taxon>Actinospica</taxon>
    </lineage>
</organism>
<dbReference type="SUPFAM" id="SSF50370">
    <property type="entry name" value="Ricin B-like lectins"/>
    <property type="match status" value="1"/>
</dbReference>
<keyword evidence="1" id="KW-0732">Signal</keyword>
<accession>A0A941EZG8</accession>
<gene>
    <name evidence="3" type="ORF">KDL01_27405</name>
</gene>
<sequence>MFTIKRFAAAAVAALALTGAAATTASAAASATPSATPDQTLSFYNRGAQGVLDAYCSGPQGPVTWPIAGGDACQQWKVDQGSQGLLLESIAKPGQCIQAPENIGQLATLTPCNAYDPSQQWDFPRIGNDVFIAQAGENSQVLGSLGNYAQIELEQADGAANQRWNPAPPA</sequence>
<dbReference type="AlphaFoldDB" id="A0A941EZG8"/>
<dbReference type="EMBL" id="JAGSOG010000176">
    <property type="protein sequence ID" value="MBR7837034.1"/>
    <property type="molecule type" value="Genomic_DNA"/>
</dbReference>
<evidence type="ECO:0000313" key="3">
    <source>
        <dbReference type="EMBL" id="MBR7837034.1"/>
    </source>
</evidence>
<evidence type="ECO:0000259" key="2">
    <source>
        <dbReference type="Pfam" id="PF00652"/>
    </source>
</evidence>
<reference evidence="3" key="1">
    <citation type="submission" date="2021-04" db="EMBL/GenBank/DDBJ databases">
        <title>Genome based classification of Actinospica acidithermotolerans sp. nov., an actinobacterium isolated from an Indonesian hot spring.</title>
        <authorList>
            <person name="Kusuma A.B."/>
            <person name="Putra K.E."/>
            <person name="Nafisah S."/>
            <person name="Loh J."/>
            <person name="Nouioui I."/>
            <person name="Goodfellow M."/>
        </authorList>
    </citation>
    <scope>NUCLEOTIDE SEQUENCE</scope>
    <source>
        <strain evidence="3">CSCA 57</strain>
    </source>
</reference>
<dbReference type="RefSeq" id="WP_212531503.1">
    <property type="nucleotide sequence ID" value="NZ_JAGSOG010000176.1"/>
</dbReference>
<protein>
    <recommendedName>
        <fullName evidence="2">Ricin B lectin domain-containing protein</fullName>
    </recommendedName>
</protein>
<dbReference type="Pfam" id="PF00652">
    <property type="entry name" value="Ricin_B_lectin"/>
    <property type="match status" value="1"/>
</dbReference>
<dbReference type="CDD" id="cd00161">
    <property type="entry name" value="beta-trefoil_Ricin-like"/>
    <property type="match status" value="1"/>
</dbReference>